<protein>
    <submittedName>
        <fullName evidence="1">Uncharacterized protein</fullName>
    </submittedName>
</protein>
<name>A0AA37T3Y0_9GAMM</name>
<dbReference type="EMBL" id="BSPD01000042">
    <property type="protein sequence ID" value="GLS26220.1"/>
    <property type="molecule type" value="Genomic_DNA"/>
</dbReference>
<evidence type="ECO:0000313" key="2">
    <source>
        <dbReference type="Proteomes" id="UP001156870"/>
    </source>
</evidence>
<dbReference type="RefSeq" id="WP_232592499.1">
    <property type="nucleotide sequence ID" value="NZ_BSPD01000042.1"/>
</dbReference>
<organism evidence="1 2">
    <name type="scientific">Marinibactrum halimedae</name>
    <dbReference type="NCBI Taxonomy" id="1444977"/>
    <lineage>
        <taxon>Bacteria</taxon>
        <taxon>Pseudomonadati</taxon>
        <taxon>Pseudomonadota</taxon>
        <taxon>Gammaproteobacteria</taxon>
        <taxon>Cellvibrionales</taxon>
        <taxon>Cellvibrionaceae</taxon>
        <taxon>Marinibactrum</taxon>
    </lineage>
</organism>
<proteinExistence type="predicted"/>
<evidence type="ECO:0000313" key="1">
    <source>
        <dbReference type="EMBL" id="GLS26220.1"/>
    </source>
</evidence>
<gene>
    <name evidence="1" type="ORF">GCM10007877_19350</name>
</gene>
<comment type="caution">
    <text evidence="1">The sequence shown here is derived from an EMBL/GenBank/DDBJ whole genome shotgun (WGS) entry which is preliminary data.</text>
</comment>
<keyword evidence="2" id="KW-1185">Reference proteome</keyword>
<sequence length="238" mass="26270">MASYTPEDSFGDKHLLIELESISGLLDDAHIPILQDKADLTHSNTPTTFTASQQTLEELRLLSDTLSSQLERLRRYQTNTSFSTHDKPLSPTSKLRTCASRATGVADRSIMSTQSLKASAHDVTTNKTSTNHLITTNGTSRSALQQKQSLREKNPYLPAHCRATTQTASPSLTTTALEEVVKEKSFTDQGMALSNTALQATVDSLVERLLPSLKEQLRQELLNTFSTKDKRGKEKPPK</sequence>
<reference evidence="1 2" key="1">
    <citation type="journal article" date="2014" name="Int. J. Syst. Evol. Microbiol.">
        <title>Complete genome sequence of Corynebacterium casei LMG S-19264T (=DSM 44701T), isolated from a smear-ripened cheese.</title>
        <authorList>
            <consortium name="US DOE Joint Genome Institute (JGI-PGF)"/>
            <person name="Walter F."/>
            <person name="Albersmeier A."/>
            <person name="Kalinowski J."/>
            <person name="Ruckert C."/>
        </authorList>
    </citation>
    <scope>NUCLEOTIDE SEQUENCE [LARGE SCALE GENOMIC DNA]</scope>
    <source>
        <strain evidence="1 2">NBRC 110095</strain>
    </source>
</reference>
<accession>A0AA37T3Y0</accession>
<dbReference type="AlphaFoldDB" id="A0AA37T3Y0"/>
<dbReference type="Proteomes" id="UP001156870">
    <property type="component" value="Unassembled WGS sequence"/>
</dbReference>